<dbReference type="PANTHER" id="PTHR38847:SF1">
    <property type="entry name" value="PSEUDOURIDINE SYNTHASE RSUA_RLUA-LIKE DOMAIN-CONTAINING PROTEIN"/>
    <property type="match status" value="1"/>
</dbReference>
<reference evidence="3" key="1">
    <citation type="journal article" date="2023" name="Mol. Phylogenet. Evol.">
        <title>Genome-scale phylogeny and comparative genomics of the fungal order Sordariales.</title>
        <authorList>
            <person name="Hensen N."/>
            <person name="Bonometti L."/>
            <person name="Westerberg I."/>
            <person name="Brannstrom I.O."/>
            <person name="Guillou S."/>
            <person name="Cros-Aarteil S."/>
            <person name="Calhoun S."/>
            <person name="Haridas S."/>
            <person name="Kuo A."/>
            <person name="Mondo S."/>
            <person name="Pangilinan J."/>
            <person name="Riley R."/>
            <person name="LaButti K."/>
            <person name="Andreopoulos B."/>
            <person name="Lipzen A."/>
            <person name="Chen C."/>
            <person name="Yan M."/>
            <person name="Daum C."/>
            <person name="Ng V."/>
            <person name="Clum A."/>
            <person name="Steindorff A."/>
            <person name="Ohm R.A."/>
            <person name="Martin F."/>
            <person name="Silar P."/>
            <person name="Natvig D.O."/>
            <person name="Lalanne C."/>
            <person name="Gautier V."/>
            <person name="Ament-Velasquez S.L."/>
            <person name="Kruys A."/>
            <person name="Hutchinson M.I."/>
            <person name="Powell A.J."/>
            <person name="Barry K."/>
            <person name="Miller A.N."/>
            <person name="Grigoriev I.V."/>
            <person name="Debuchy R."/>
            <person name="Gladieux P."/>
            <person name="Hiltunen Thoren M."/>
            <person name="Johannesson H."/>
        </authorList>
    </citation>
    <scope>NUCLEOTIDE SEQUENCE</scope>
    <source>
        <strain evidence="3">CBS 560.94</strain>
    </source>
</reference>
<dbReference type="InterPro" id="IPR025649">
    <property type="entry name" value="DUF4360"/>
</dbReference>
<reference evidence="3" key="2">
    <citation type="submission" date="2023-06" db="EMBL/GenBank/DDBJ databases">
        <authorList>
            <consortium name="Lawrence Berkeley National Laboratory"/>
            <person name="Haridas S."/>
            <person name="Hensen N."/>
            <person name="Bonometti L."/>
            <person name="Westerberg I."/>
            <person name="Brannstrom I.O."/>
            <person name="Guillou S."/>
            <person name="Cros-Aarteil S."/>
            <person name="Calhoun S."/>
            <person name="Kuo A."/>
            <person name="Mondo S."/>
            <person name="Pangilinan J."/>
            <person name="Riley R."/>
            <person name="Labutti K."/>
            <person name="Andreopoulos B."/>
            <person name="Lipzen A."/>
            <person name="Chen C."/>
            <person name="Yanf M."/>
            <person name="Daum C."/>
            <person name="Ng V."/>
            <person name="Clum A."/>
            <person name="Steindorff A."/>
            <person name="Ohm R."/>
            <person name="Martin F."/>
            <person name="Silar P."/>
            <person name="Natvig D."/>
            <person name="Lalanne C."/>
            <person name="Gautier V."/>
            <person name="Ament-Velasquez S.L."/>
            <person name="Kruys A."/>
            <person name="Hutchinson M.I."/>
            <person name="Powell A.J."/>
            <person name="Barry K."/>
            <person name="Miller A.N."/>
            <person name="Grigoriev I.V."/>
            <person name="Debuchy R."/>
            <person name="Gladieux P."/>
            <person name="Thoren M.H."/>
            <person name="Johannesson H."/>
        </authorList>
    </citation>
    <scope>NUCLEOTIDE SEQUENCE</scope>
    <source>
        <strain evidence="3">CBS 560.94</strain>
    </source>
</reference>
<feature type="signal peptide" evidence="2">
    <location>
        <begin position="1"/>
        <end position="26"/>
    </location>
</feature>
<gene>
    <name evidence="3" type="ORF">B0H65DRAFT_525609</name>
</gene>
<sequence>MRYPTTQSSTSLSLLMLLQQQNAAAAALSISSPHLQLLSGSPPSSLSLLPETQTPPNQNLLTYLSTTTTYTDTSIPISSSSLCTSFISRDKSALLLPNARIPLSPAGFIDCFLEPQGSQAEDNQHQKQQLVFKGIPAGWQFSITKITLAGWLDLERGAFVERVSLSVGYPEGEKGWKWKWGLKKPRRAAPQKSHYALIDTATSLTPYGRFGTGYQGTFNLSMPVKPPQPKASVRSSSSTDKGRRDQLALSPCSTGPEMEIALGAELWFSLSHEQIDFDDTIVHWGRLGGEGKGEEEGDEKTLRVGVTGRWTRC</sequence>
<name>A0AAE0JFW9_9PEZI</name>
<evidence type="ECO:0000313" key="4">
    <source>
        <dbReference type="Proteomes" id="UP001278500"/>
    </source>
</evidence>
<dbReference type="Proteomes" id="UP001278500">
    <property type="component" value="Unassembled WGS sequence"/>
</dbReference>
<evidence type="ECO:0000256" key="1">
    <source>
        <dbReference type="SAM" id="MobiDB-lite"/>
    </source>
</evidence>
<evidence type="ECO:0000313" key="3">
    <source>
        <dbReference type="EMBL" id="KAK3345584.1"/>
    </source>
</evidence>
<dbReference type="RefSeq" id="XP_062682197.1">
    <property type="nucleotide sequence ID" value="XM_062828836.1"/>
</dbReference>
<organism evidence="3 4">
    <name type="scientific">Neurospora tetraspora</name>
    <dbReference type="NCBI Taxonomy" id="94610"/>
    <lineage>
        <taxon>Eukaryota</taxon>
        <taxon>Fungi</taxon>
        <taxon>Dikarya</taxon>
        <taxon>Ascomycota</taxon>
        <taxon>Pezizomycotina</taxon>
        <taxon>Sordariomycetes</taxon>
        <taxon>Sordariomycetidae</taxon>
        <taxon>Sordariales</taxon>
        <taxon>Sordariaceae</taxon>
        <taxon>Neurospora</taxon>
    </lineage>
</organism>
<dbReference type="EMBL" id="JAUEPP010000004">
    <property type="protein sequence ID" value="KAK3345584.1"/>
    <property type="molecule type" value="Genomic_DNA"/>
</dbReference>
<keyword evidence="4" id="KW-1185">Reference proteome</keyword>
<proteinExistence type="predicted"/>
<feature type="chain" id="PRO_5042142223" evidence="2">
    <location>
        <begin position="27"/>
        <end position="313"/>
    </location>
</feature>
<dbReference type="AlphaFoldDB" id="A0AAE0JFW9"/>
<feature type="region of interest" description="Disordered" evidence="1">
    <location>
        <begin position="219"/>
        <end position="254"/>
    </location>
</feature>
<accession>A0AAE0JFW9</accession>
<evidence type="ECO:0000256" key="2">
    <source>
        <dbReference type="SAM" id="SignalP"/>
    </source>
</evidence>
<keyword evidence="2" id="KW-0732">Signal</keyword>
<dbReference type="GeneID" id="87865990"/>
<dbReference type="PANTHER" id="PTHR38847">
    <property type="match status" value="1"/>
</dbReference>
<protein>
    <submittedName>
        <fullName evidence="3">Uncharacterized protein</fullName>
    </submittedName>
</protein>
<comment type="caution">
    <text evidence="3">The sequence shown here is derived from an EMBL/GenBank/DDBJ whole genome shotgun (WGS) entry which is preliminary data.</text>
</comment>